<dbReference type="EMBL" id="JAINUF010000001">
    <property type="protein sequence ID" value="KAJ8382279.1"/>
    <property type="molecule type" value="Genomic_DNA"/>
</dbReference>
<keyword evidence="5" id="KW-1185">Reference proteome</keyword>
<feature type="domain" description="C2H2-type" evidence="3">
    <location>
        <begin position="67"/>
        <end position="94"/>
    </location>
</feature>
<evidence type="ECO:0000313" key="4">
    <source>
        <dbReference type="EMBL" id="KAJ8382279.1"/>
    </source>
</evidence>
<feature type="compositionally biased region" description="Basic residues" evidence="2">
    <location>
        <begin position="487"/>
        <end position="501"/>
    </location>
</feature>
<dbReference type="PROSITE" id="PS50157">
    <property type="entry name" value="ZINC_FINGER_C2H2_2"/>
    <property type="match status" value="1"/>
</dbReference>
<accession>A0A9Q1GDR6</accession>
<evidence type="ECO:0000256" key="1">
    <source>
        <dbReference type="PROSITE-ProRule" id="PRU00042"/>
    </source>
</evidence>
<comment type="caution">
    <text evidence="4">The sequence shown here is derived from an EMBL/GenBank/DDBJ whole genome shotgun (WGS) entry which is preliminary data.</text>
</comment>
<dbReference type="InterPro" id="IPR036236">
    <property type="entry name" value="Znf_C2H2_sf"/>
</dbReference>
<keyword evidence="1" id="KW-0863">Zinc-finger</keyword>
<dbReference type="AlphaFoldDB" id="A0A9Q1GDR6"/>
<evidence type="ECO:0000259" key="3">
    <source>
        <dbReference type="PROSITE" id="PS50157"/>
    </source>
</evidence>
<reference evidence="4" key="1">
    <citation type="journal article" date="2023" name="Science">
        <title>Genome structures resolve the early diversification of teleost fishes.</title>
        <authorList>
            <person name="Parey E."/>
            <person name="Louis A."/>
            <person name="Montfort J."/>
            <person name="Bouchez O."/>
            <person name="Roques C."/>
            <person name="Iampietro C."/>
            <person name="Lluch J."/>
            <person name="Castinel A."/>
            <person name="Donnadieu C."/>
            <person name="Desvignes T."/>
            <person name="Floi Bucao C."/>
            <person name="Jouanno E."/>
            <person name="Wen M."/>
            <person name="Mejri S."/>
            <person name="Dirks R."/>
            <person name="Jansen H."/>
            <person name="Henkel C."/>
            <person name="Chen W.J."/>
            <person name="Zahm M."/>
            <person name="Cabau C."/>
            <person name="Klopp C."/>
            <person name="Thompson A.W."/>
            <person name="Robinson-Rechavi M."/>
            <person name="Braasch I."/>
            <person name="Lecointre G."/>
            <person name="Bobe J."/>
            <person name="Postlethwait J.H."/>
            <person name="Berthelot C."/>
            <person name="Roest Crollius H."/>
            <person name="Guiguen Y."/>
        </authorList>
    </citation>
    <scope>NUCLEOTIDE SEQUENCE</scope>
    <source>
        <strain evidence="4">WJC10195</strain>
    </source>
</reference>
<feature type="region of interest" description="Disordered" evidence="2">
    <location>
        <begin position="349"/>
        <end position="371"/>
    </location>
</feature>
<name>A0A9Q1GDR6_SYNKA</name>
<protein>
    <recommendedName>
        <fullName evidence="3">C2H2-type domain-containing protein</fullName>
    </recommendedName>
</protein>
<dbReference type="SUPFAM" id="SSF57667">
    <property type="entry name" value="beta-beta-alpha zinc fingers"/>
    <property type="match status" value="1"/>
</dbReference>
<dbReference type="GO" id="GO:0008270">
    <property type="term" value="F:zinc ion binding"/>
    <property type="evidence" value="ECO:0007669"/>
    <property type="project" value="UniProtKB-KW"/>
</dbReference>
<sequence>MNPVSQHQNVFISFVENATKKNNFEKSPAMPKRSKIPDKFSCDKCRFSSRDMGQFNKHALQHVEMTFSCSYCNHVSYTRGESQRHLVKHTGTFPFKCQFCPYGAVRNDYIVKHTQRVHKVFDDKTSYRLEERRLNLEQQPHSTKTHVCTSPMNKNTGLSPVGLVSKAPVNSAAIGKRSNASGLSKVQVELLSPLHEPIQHDKPLTIAYPPEMNIPPGCFVELVEVKTVNGTKELELKLVSQHAAETESPVKNLQVQTGVGVQNSHTDKPTFRCSVIPQENKAICLEPHTVNQLVEKRDLSLVKTMLDVSHNRDPEFKKHSKETGVAVKEEPGSSQHQCITVQSLKGEQVTSSQVKERRSNKISPCDLVRNPVHAPTNQKKQIILEDSVPVFIPQGAVLKISESNKPSLTLKISTPASETTGSWMPRPVLFSSLNEQNISDTDHSCQNKVPKLSLKRRKSGAENKGLDEDWEPQSPQTHEENGAAWKLAKHKKRKKHKKASKVKSLSQVMRKTQRDTGRLWLIPLKEDQLVKCPGPDQPVVVLNHPKPQALRVSTNIHTMLRGNESFPNSALHTGEQSVLWKSRKTRQSPDQTQHTLKMKLKKVHQNKYQVVGFVFRDSPTETQVLVR</sequence>
<dbReference type="OrthoDB" id="8069632at2759"/>
<evidence type="ECO:0000313" key="5">
    <source>
        <dbReference type="Proteomes" id="UP001152622"/>
    </source>
</evidence>
<keyword evidence="1" id="KW-0862">Zinc</keyword>
<organism evidence="4 5">
    <name type="scientific">Synaphobranchus kaupii</name>
    <name type="common">Kaup's arrowtooth eel</name>
    <dbReference type="NCBI Taxonomy" id="118154"/>
    <lineage>
        <taxon>Eukaryota</taxon>
        <taxon>Metazoa</taxon>
        <taxon>Chordata</taxon>
        <taxon>Craniata</taxon>
        <taxon>Vertebrata</taxon>
        <taxon>Euteleostomi</taxon>
        <taxon>Actinopterygii</taxon>
        <taxon>Neopterygii</taxon>
        <taxon>Teleostei</taxon>
        <taxon>Anguilliformes</taxon>
        <taxon>Synaphobranchidae</taxon>
        <taxon>Synaphobranchus</taxon>
    </lineage>
</organism>
<feature type="region of interest" description="Disordered" evidence="2">
    <location>
        <begin position="439"/>
        <end position="510"/>
    </location>
</feature>
<keyword evidence="1" id="KW-0479">Metal-binding</keyword>
<proteinExistence type="predicted"/>
<dbReference type="InterPro" id="IPR013087">
    <property type="entry name" value="Znf_C2H2_type"/>
</dbReference>
<dbReference type="Proteomes" id="UP001152622">
    <property type="component" value="Chromosome 1"/>
</dbReference>
<dbReference type="Gene3D" id="3.30.160.60">
    <property type="entry name" value="Classic Zinc Finger"/>
    <property type="match status" value="1"/>
</dbReference>
<evidence type="ECO:0000256" key="2">
    <source>
        <dbReference type="SAM" id="MobiDB-lite"/>
    </source>
</evidence>
<dbReference type="SMART" id="SM00355">
    <property type="entry name" value="ZnF_C2H2"/>
    <property type="match status" value="3"/>
</dbReference>
<gene>
    <name evidence="4" type="ORF">SKAU_G00030570</name>
</gene>